<dbReference type="SUPFAM" id="SSF158745">
    <property type="entry name" value="LanC-like"/>
    <property type="match status" value="1"/>
</dbReference>
<dbReference type="Gene3D" id="1.50.10.10">
    <property type="match status" value="1"/>
</dbReference>
<keyword evidence="2" id="KW-0479">Metal-binding</keyword>
<accession>A0A8D8WG74</accession>
<dbReference type="InterPro" id="IPR012341">
    <property type="entry name" value="6hp_glycosidase-like_sf"/>
</dbReference>
<dbReference type="GO" id="GO:0046872">
    <property type="term" value="F:metal ion binding"/>
    <property type="evidence" value="ECO:0007669"/>
    <property type="project" value="UniProtKB-KW"/>
</dbReference>
<dbReference type="GO" id="GO:0031179">
    <property type="term" value="P:peptide modification"/>
    <property type="evidence" value="ECO:0007669"/>
    <property type="project" value="InterPro"/>
</dbReference>
<name>A0A8D8WG74_9HEMI</name>
<protein>
    <submittedName>
        <fullName evidence="3">LanC-like protein 2</fullName>
    </submittedName>
</protein>
<dbReference type="SMART" id="SM01260">
    <property type="entry name" value="LANC_like"/>
    <property type="match status" value="1"/>
</dbReference>
<reference evidence="3" key="1">
    <citation type="submission" date="2021-05" db="EMBL/GenBank/DDBJ databases">
        <authorList>
            <person name="Alioto T."/>
            <person name="Alioto T."/>
            <person name="Gomez Garrido J."/>
        </authorList>
    </citation>
    <scope>NUCLEOTIDE SEQUENCE</scope>
</reference>
<dbReference type="PRINTS" id="PR01951">
    <property type="entry name" value="LANCEUKARYTE"/>
</dbReference>
<dbReference type="InterPro" id="IPR007822">
    <property type="entry name" value="LANC-like"/>
</dbReference>
<dbReference type="AlphaFoldDB" id="A0A8D8WG74"/>
<dbReference type="InterPro" id="IPR020464">
    <property type="entry name" value="LanC-like_prot_euk"/>
</dbReference>
<dbReference type="GO" id="GO:0005975">
    <property type="term" value="P:carbohydrate metabolic process"/>
    <property type="evidence" value="ECO:0007669"/>
    <property type="project" value="InterPro"/>
</dbReference>
<proteinExistence type="inferred from homology"/>
<dbReference type="EMBL" id="HBUF01193282">
    <property type="protein sequence ID" value="CAG6659070.1"/>
    <property type="molecule type" value="Transcribed_RNA"/>
</dbReference>
<dbReference type="EMBL" id="HBUF01193283">
    <property type="protein sequence ID" value="CAG6659072.1"/>
    <property type="molecule type" value="Transcribed_RNA"/>
</dbReference>
<feature type="binding site" evidence="2">
    <location>
        <position position="335"/>
    </location>
    <ligand>
        <name>Zn(2+)</name>
        <dbReference type="ChEBI" id="CHEBI:29105"/>
    </ligand>
</feature>
<dbReference type="EMBL" id="HBUF01380832">
    <property type="protein sequence ID" value="CAG6730175.1"/>
    <property type="molecule type" value="Transcribed_RNA"/>
</dbReference>
<evidence type="ECO:0000256" key="2">
    <source>
        <dbReference type="PIRSR" id="PIRSR607822-1"/>
    </source>
</evidence>
<keyword evidence="2" id="KW-0862">Zinc</keyword>
<organism evidence="3">
    <name type="scientific">Cacopsylla melanoneura</name>
    <dbReference type="NCBI Taxonomy" id="428564"/>
    <lineage>
        <taxon>Eukaryota</taxon>
        <taxon>Metazoa</taxon>
        <taxon>Ecdysozoa</taxon>
        <taxon>Arthropoda</taxon>
        <taxon>Hexapoda</taxon>
        <taxon>Insecta</taxon>
        <taxon>Pterygota</taxon>
        <taxon>Neoptera</taxon>
        <taxon>Paraneoptera</taxon>
        <taxon>Hemiptera</taxon>
        <taxon>Sternorrhyncha</taxon>
        <taxon>Psylloidea</taxon>
        <taxon>Psyllidae</taxon>
        <taxon>Psyllinae</taxon>
        <taxon>Cacopsylla</taxon>
    </lineage>
</organism>
<dbReference type="GO" id="GO:0005886">
    <property type="term" value="C:plasma membrane"/>
    <property type="evidence" value="ECO:0007669"/>
    <property type="project" value="TreeGrafter"/>
</dbReference>
<evidence type="ECO:0000313" key="3">
    <source>
        <dbReference type="EMBL" id="CAG6659072.1"/>
    </source>
</evidence>
<feature type="binding site" evidence="2">
    <location>
        <position position="336"/>
    </location>
    <ligand>
        <name>Zn(2+)</name>
        <dbReference type="ChEBI" id="CHEBI:29105"/>
    </ligand>
</feature>
<dbReference type="CDD" id="cd04794">
    <property type="entry name" value="euk_LANCL"/>
    <property type="match status" value="1"/>
</dbReference>
<dbReference type="PRINTS" id="PR01950">
    <property type="entry name" value="LANCSUPER"/>
</dbReference>
<dbReference type="PANTHER" id="PTHR12736:SF21">
    <property type="entry name" value="LANC-LIKE PROTEIN 2"/>
    <property type="match status" value="1"/>
</dbReference>
<dbReference type="EMBL" id="HBUF01193285">
    <property type="protein sequence ID" value="CAG6659078.1"/>
    <property type="molecule type" value="Transcribed_RNA"/>
</dbReference>
<evidence type="ECO:0000256" key="1">
    <source>
        <dbReference type="ARBA" id="ARBA00007179"/>
    </source>
</evidence>
<comment type="similarity">
    <text evidence="1">Belongs to the LanC-like protein family.</text>
</comment>
<dbReference type="EMBL" id="HBUF01036378">
    <property type="protein sequence ID" value="CAG6616629.1"/>
    <property type="molecule type" value="Transcribed_RNA"/>
</dbReference>
<dbReference type="Pfam" id="PF05147">
    <property type="entry name" value="LANC_like"/>
    <property type="match status" value="1"/>
</dbReference>
<feature type="binding site" evidence="2">
    <location>
        <position position="289"/>
    </location>
    <ligand>
        <name>Zn(2+)</name>
        <dbReference type="ChEBI" id="CHEBI:29105"/>
    </ligand>
</feature>
<dbReference type="PANTHER" id="PTHR12736">
    <property type="entry name" value="LANC-LIKE PROTEIN"/>
    <property type="match status" value="1"/>
</dbReference>
<sequence>METKNSSRYHENPYPNYVKGETSNLFCIKDNDVIALNETLDKKIRQTVARLVNDIDKEYESSDKFHDLDHSVYVGTSGQAMFYFFYYLNTRNSKYLDKAQRLIERALRRRRKRRFSFLNGDAGPLAISALIYEALNKEEQAKNSITELKALAHHVIDLNSDTVDEILYGRAGYLYSLLFVNKNVKCTHVDGALIRQVVESILKSGQALSAKKQSSIPLEYEWHEKNYYGAAHGVAGILFTLLKANAHLTDRERDTLVKPTLDALLKESLPSGNLKSSQGSSADRLVQWCHGCPGFVSLLEVAYEIYKDQSYLDSLLQSSDHVWKAGLLRKGYSLCHGVAGNAYSFLTVYHATHNEEQLYRALCFADWCTQYNQHEEMVPDRPCSMYEGKAGLAFFLLDILKPTNAKFPGYEDI</sequence>